<organism evidence="3 4">
    <name type="scientific">Lapidilactobacillus achengensis</name>
    <dbReference type="NCBI Taxonomy" id="2486000"/>
    <lineage>
        <taxon>Bacteria</taxon>
        <taxon>Bacillati</taxon>
        <taxon>Bacillota</taxon>
        <taxon>Bacilli</taxon>
        <taxon>Lactobacillales</taxon>
        <taxon>Lactobacillaceae</taxon>
        <taxon>Lapidilactobacillus</taxon>
    </lineage>
</organism>
<dbReference type="InterPro" id="IPR036388">
    <property type="entry name" value="WH-like_DNA-bd_sf"/>
</dbReference>
<evidence type="ECO:0000313" key="3">
    <source>
        <dbReference type="EMBL" id="MFC6314907.1"/>
    </source>
</evidence>
<dbReference type="SUPFAM" id="SSF50249">
    <property type="entry name" value="Nucleic acid-binding proteins"/>
    <property type="match status" value="1"/>
</dbReference>
<dbReference type="Proteomes" id="UP001596310">
    <property type="component" value="Unassembled WGS sequence"/>
</dbReference>
<evidence type="ECO:0000259" key="2">
    <source>
        <dbReference type="PROSITE" id="PS50126"/>
    </source>
</evidence>
<gene>
    <name evidence="3" type="ORF">ACFQHW_04895</name>
</gene>
<accession>A0ABW1ULT5</accession>
<dbReference type="PIRSF" id="PIRSF012524">
    <property type="entry name" value="YitL_S1"/>
    <property type="match status" value="1"/>
</dbReference>
<dbReference type="InterPro" id="IPR040764">
    <property type="entry name" value="CvfB_WH"/>
</dbReference>
<dbReference type="Gene3D" id="2.40.50.330">
    <property type="match status" value="1"/>
</dbReference>
<comment type="similarity">
    <text evidence="1">Belongs to the CvfB family.</text>
</comment>
<dbReference type="SUPFAM" id="SSF46785">
    <property type="entry name" value="Winged helix' DNA-binding domain"/>
    <property type="match status" value="1"/>
</dbReference>
<proteinExistence type="inferred from homology"/>
<dbReference type="InterPro" id="IPR014464">
    <property type="entry name" value="CvfB_fam"/>
</dbReference>
<dbReference type="InterPro" id="IPR048588">
    <property type="entry name" value="CvfB_S1_2nd"/>
</dbReference>
<keyword evidence="4" id="KW-1185">Reference proteome</keyword>
<dbReference type="PROSITE" id="PS50126">
    <property type="entry name" value="S1"/>
    <property type="match status" value="1"/>
</dbReference>
<reference evidence="4" key="1">
    <citation type="journal article" date="2019" name="Int. J. Syst. Evol. Microbiol.">
        <title>The Global Catalogue of Microorganisms (GCM) 10K type strain sequencing project: providing services to taxonomists for standard genome sequencing and annotation.</title>
        <authorList>
            <consortium name="The Broad Institute Genomics Platform"/>
            <consortium name="The Broad Institute Genome Sequencing Center for Infectious Disease"/>
            <person name="Wu L."/>
            <person name="Ma J."/>
        </authorList>
    </citation>
    <scope>NUCLEOTIDE SEQUENCE [LARGE SCALE GENOMIC DNA]</scope>
    <source>
        <strain evidence="4">CCM 8897</strain>
    </source>
</reference>
<dbReference type="Pfam" id="PF21543">
    <property type="entry name" value="CvfB_2nd"/>
    <property type="match status" value="1"/>
</dbReference>
<comment type="caution">
    <text evidence="3">The sequence shown here is derived from an EMBL/GenBank/DDBJ whole genome shotgun (WGS) entry which is preliminary data.</text>
</comment>
<dbReference type="Pfam" id="PF17783">
    <property type="entry name" value="WHD_CvfB"/>
    <property type="match status" value="1"/>
</dbReference>
<name>A0ABW1ULT5_9LACO</name>
<protein>
    <submittedName>
        <fullName evidence="3">S1 RNA-binding domain-containing protein</fullName>
    </submittedName>
</protein>
<dbReference type="EMBL" id="JBHSSM010000015">
    <property type="protein sequence ID" value="MFC6314907.1"/>
    <property type="molecule type" value="Genomic_DNA"/>
</dbReference>
<feature type="domain" description="S1 motif" evidence="2">
    <location>
        <begin position="151"/>
        <end position="211"/>
    </location>
</feature>
<dbReference type="InterPro" id="IPR012340">
    <property type="entry name" value="NA-bd_OB-fold"/>
</dbReference>
<dbReference type="RefSeq" id="WP_125595638.1">
    <property type="nucleotide sequence ID" value="NZ_JBHSSM010000015.1"/>
</dbReference>
<evidence type="ECO:0000256" key="1">
    <source>
        <dbReference type="PIRNR" id="PIRNR012524"/>
    </source>
</evidence>
<dbReference type="Pfam" id="PF13509">
    <property type="entry name" value="S1_2"/>
    <property type="match status" value="1"/>
</dbReference>
<dbReference type="InterPro" id="IPR048587">
    <property type="entry name" value="CvfB_S1_3rd"/>
</dbReference>
<dbReference type="InterPro" id="IPR039566">
    <property type="entry name" value="CvfB_S1_st"/>
</dbReference>
<sequence length="290" mass="32717">MLEQGTIVTATISDRNEQGFFAQAEGQTLRVDSPRTDFQTGTAVSGFVYQNMKGQWVLNTEPPLVSRSHVGPGEVVQVRRDLGVFINIGLPDKDVVLSLDELPELHNIWPQKGDHLYVSLKTDHKDRLWAEQAGDEYFKEHGRFSQEFTRNEAVSGTVYQDKKVGSFVVLTDKRLAFVHHTERLDEPRVGEPVQGRVIGLTRDGRLSISLRPLAYEEIADDAKMILAVLQRVPEQQMTYQDKSDPEEIKAYFGISKGAFKRALGSLLKLGLISTDREGTRLTDKGRDYRD</sequence>
<dbReference type="PANTHER" id="PTHR37296">
    <property type="entry name" value="CONSERVED VIRULENCE FACTOR B"/>
    <property type="match status" value="1"/>
</dbReference>
<dbReference type="InterPro" id="IPR036390">
    <property type="entry name" value="WH_DNA-bd_sf"/>
</dbReference>
<evidence type="ECO:0000313" key="4">
    <source>
        <dbReference type="Proteomes" id="UP001596310"/>
    </source>
</evidence>
<dbReference type="Gene3D" id="1.10.10.10">
    <property type="entry name" value="Winged helix-like DNA-binding domain superfamily/Winged helix DNA-binding domain"/>
    <property type="match status" value="1"/>
</dbReference>
<dbReference type="Pfam" id="PF21191">
    <property type="entry name" value="CvfB_1st"/>
    <property type="match status" value="1"/>
</dbReference>
<dbReference type="InterPro" id="IPR003029">
    <property type="entry name" value="S1_domain"/>
</dbReference>
<dbReference type="PANTHER" id="PTHR37296:SF1">
    <property type="entry name" value="CONSERVED VIRULENCE FACTOR B"/>
    <property type="match status" value="1"/>
</dbReference>
<dbReference type="Gene3D" id="2.40.50.140">
    <property type="entry name" value="Nucleic acid-binding proteins"/>
    <property type="match status" value="2"/>
</dbReference>